<dbReference type="CDD" id="cd00018">
    <property type="entry name" value="AP2"/>
    <property type="match status" value="1"/>
</dbReference>
<evidence type="ECO:0000259" key="7">
    <source>
        <dbReference type="PROSITE" id="PS51032"/>
    </source>
</evidence>
<comment type="subcellular location">
    <subcellularLocation>
        <location evidence="1">Nucleus</location>
    </subcellularLocation>
</comment>
<evidence type="ECO:0000256" key="2">
    <source>
        <dbReference type="ARBA" id="ARBA00023015"/>
    </source>
</evidence>
<dbReference type="Gene3D" id="3.30.730.10">
    <property type="entry name" value="AP2/ERF domain"/>
    <property type="match status" value="1"/>
</dbReference>
<sequence>MTADGCNGCHLFPAGSGEERKKKRYIGVSLRSSGNWAAEIMVPGKVRKWLGIFGTVEEAARAYDRASIRYRGKTGKTNFPVEEYPELEPENNAQGS</sequence>
<keyword evidence="10" id="KW-1185">Reference proteome</keyword>
<evidence type="ECO:0000256" key="6">
    <source>
        <dbReference type="SAM" id="MobiDB-lite"/>
    </source>
</evidence>
<feature type="region of interest" description="Disordered" evidence="6">
    <location>
        <begin position="75"/>
        <end position="96"/>
    </location>
</feature>
<dbReference type="GO" id="GO:0005634">
    <property type="term" value="C:nucleus"/>
    <property type="evidence" value="ECO:0007669"/>
    <property type="project" value="UniProtKB-SubCell"/>
</dbReference>
<proteinExistence type="predicted"/>
<reference evidence="9" key="2">
    <citation type="submission" date="2017-02" db="EMBL/GenBank/DDBJ databases">
        <title>Sunflower complete genome.</title>
        <authorList>
            <person name="Langlade N."/>
            <person name="Munos S."/>
        </authorList>
    </citation>
    <scope>NUCLEOTIDE SEQUENCE [LARGE SCALE GENOMIC DNA]</scope>
    <source>
        <tissue evidence="9">Leaves</tissue>
    </source>
</reference>
<dbReference type="SUPFAM" id="SSF54171">
    <property type="entry name" value="DNA-binding domain"/>
    <property type="match status" value="1"/>
</dbReference>
<dbReference type="PROSITE" id="PS51032">
    <property type="entry name" value="AP2_ERF"/>
    <property type="match status" value="1"/>
</dbReference>
<dbReference type="GO" id="GO:0003677">
    <property type="term" value="F:DNA binding"/>
    <property type="evidence" value="ECO:0007669"/>
    <property type="project" value="UniProtKB-KW"/>
</dbReference>
<evidence type="ECO:0000313" key="10">
    <source>
        <dbReference type="Proteomes" id="UP000215914"/>
    </source>
</evidence>
<dbReference type="InterPro" id="IPR001471">
    <property type="entry name" value="AP2/ERF_dom"/>
</dbReference>
<evidence type="ECO:0000313" key="8">
    <source>
        <dbReference type="EMBL" id="KAF5791744.1"/>
    </source>
</evidence>
<dbReference type="Gramene" id="mRNA:HanXRQr2_Chr09g0398251">
    <property type="protein sequence ID" value="CDS:HanXRQr2_Chr09g0398251.1"/>
    <property type="gene ID" value="HanXRQr2_Chr09g0398251"/>
</dbReference>
<dbReference type="SMART" id="SM00380">
    <property type="entry name" value="AP2"/>
    <property type="match status" value="1"/>
</dbReference>
<gene>
    <name evidence="9" type="ORF">HannXRQ_Chr09g0259171</name>
    <name evidence="8" type="ORF">HanXRQr2_Chr09g0398251</name>
</gene>
<dbReference type="PANTHER" id="PTHR31194">
    <property type="entry name" value="SHN SHINE , DNA BINDING / TRANSCRIPTION FACTOR"/>
    <property type="match status" value="1"/>
</dbReference>
<reference evidence="8 10" key="1">
    <citation type="journal article" date="2017" name="Nature">
        <title>The sunflower genome provides insights into oil metabolism, flowering and Asterid evolution.</title>
        <authorList>
            <person name="Badouin H."/>
            <person name="Gouzy J."/>
            <person name="Grassa C.J."/>
            <person name="Murat F."/>
            <person name="Staton S.E."/>
            <person name="Cottret L."/>
            <person name="Lelandais-Briere C."/>
            <person name="Owens G.L."/>
            <person name="Carrere S."/>
            <person name="Mayjonade B."/>
            <person name="Legrand L."/>
            <person name="Gill N."/>
            <person name="Kane N.C."/>
            <person name="Bowers J.E."/>
            <person name="Hubner S."/>
            <person name="Bellec A."/>
            <person name="Berard A."/>
            <person name="Berges H."/>
            <person name="Blanchet N."/>
            <person name="Boniface M.C."/>
            <person name="Brunel D."/>
            <person name="Catrice O."/>
            <person name="Chaidir N."/>
            <person name="Claudel C."/>
            <person name="Donnadieu C."/>
            <person name="Faraut T."/>
            <person name="Fievet G."/>
            <person name="Helmstetter N."/>
            <person name="King M."/>
            <person name="Knapp S.J."/>
            <person name="Lai Z."/>
            <person name="Le Paslier M.C."/>
            <person name="Lippi Y."/>
            <person name="Lorenzon L."/>
            <person name="Mandel J.R."/>
            <person name="Marage G."/>
            <person name="Marchand G."/>
            <person name="Marquand E."/>
            <person name="Bret-Mestries E."/>
            <person name="Morien E."/>
            <person name="Nambeesan S."/>
            <person name="Nguyen T."/>
            <person name="Pegot-Espagnet P."/>
            <person name="Pouilly N."/>
            <person name="Raftis F."/>
            <person name="Sallet E."/>
            <person name="Schiex T."/>
            <person name="Thomas J."/>
            <person name="Vandecasteele C."/>
            <person name="Vares D."/>
            <person name="Vear F."/>
            <person name="Vautrin S."/>
            <person name="Crespi M."/>
            <person name="Mangin B."/>
            <person name="Burke J.M."/>
            <person name="Salse J."/>
            <person name="Munos S."/>
            <person name="Vincourt P."/>
            <person name="Rieseberg L.H."/>
            <person name="Langlade N.B."/>
        </authorList>
    </citation>
    <scope>NUCLEOTIDE SEQUENCE [LARGE SCALE GENOMIC DNA]</scope>
    <source>
        <strain evidence="10">cv. SF193</strain>
        <tissue evidence="8">Leaves</tissue>
    </source>
</reference>
<keyword evidence="4" id="KW-0804">Transcription</keyword>
<dbReference type="AlphaFoldDB" id="A0A251TWN8"/>
<dbReference type="Pfam" id="PF00847">
    <property type="entry name" value="AP2"/>
    <property type="match status" value="1"/>
</dbReference>
<organism evidence="9 10">
    <name type="scientific">Helianthus annuus</name>
    <name type="common">Common sunflower</name>
    <dbReference type="NCBI Taxonomy" id="4232"/>
    <lineage>
        <taxon>Eukaryota</taxon>
        <taxon>Viridiplantae</taxon>
        <taxon>Streptophyta</taxon>
        <taxon>Embryophyta</taxon>
        <taxon>Tracheophyta</taxon>
        <taxon>Spermatophyta</taxon>
        <taxon>Magnoliopsida</taxon>
        <taxon>eudicotyledons</taxon>
        <taxon>Gunneridae</taxon>
        <taxon>Pentapetalae</taxon>
        <taxon>asterids</taxon>
        <taxon>campanulids</taxon>
        <taxon>Asterales</taxon>
        <taxon>Asteraceae</taxon>
        <taxon>Asteroideae</taxon>
        <taxon>Heliantheae alliance</taxon>
        <taxon>Heliantheae</taxon>
        <taxon>Helianthus</taxon>
    </lineage>
</organism>
<keyword evidence="5" id="KW-0539">Nucleus</keyword>
<evidence type="ECO:0000256" key="4">
    <source>
        <dbReference type="ARBA" id="ARBA00023163"/>
    </source>
</evidence>
<feature type="domain" description="AP2/ERF" evidence="7">
    <location>
        <begin position="24"/>
        <end position="80"/>
    </location>
</feature>
<evidence type="ECO:0000256" key="5">
    <source>
        <dbReference type="ARBA" id="ARBA00023242"/>
    </source>
</evidence>
<dbReference type="EMBL" id="MNCJ02000324">
    <property type="protein sequence ID" value="KAF5791744.1"/>
    <property type="molecule type" value="Genomic_DNA"/>
</dbReference>
<dbReference type="OMA" id="QIMHERK"/>
<dbReference type="InterPro" id="IPR016177">
    <property type="entry name" value="DNA-bd_dom_sf"/>
</dbReference>
<evidence type="ECO:0000313" key="9">
    <source>
        <dbReference type="EMBL" id="OTG15324.1"/>
    </source>
</evidence>
<keyword evidence="2" id="KW-0805">Transcription regulation</keyword>
<evidence type="ECO:0000256" key="1">
    <source>
        <dbReference type="ARBA" id="ARBA00004123"/>
    </source>
</evidence>
<dbReference type="EMBL" id="CM007898">
    <property type="protein sequence ID" value="OTG15324.1"/>
    <property type="molecule type" value="Genomic_DNA"/>
</dbReference>
<name>A0A251TWN8_HELAN</name>
<protein>
    <submittedName>
        <fullName evidence="9">Putative DNA-binding domain-containing protein</fullName>
    </submittedName>
    <submittedName>
        <fullName evidence="8">Transcription factor AP2-EREBP family</fullName>
    </submittedName>
</protein>
<evidence type="ECO:0000256" key="3">
    <source>
        <dbReference type="ARBA" id="ARBA00023125"/>
    </source>
</evidence>
<dbReference type="PANTHER" id="PTHR31194:SF222">
    <property type="entry name" value="ETHYLENE-RESPONSIVE TRANSCRIPTION FACTOR ERF120-RELATED"/>
    <property type="match status" value="1"/>
</dbReference>
<dbReference type="Proteomes" id="UP000215914">
    <property type="component" value="Chromosome 9"/>
</dbReference>
<accession>A0A251TWN8</accession>
<keyword evidence="3 9" id="KW-0238">DNA-binding</keyword>
<dbReference type="InterPro" id="IPR036955">
    <property type="entry name" value="AP2/ERF_dom_sf"/>
</dbReference>
<dbReference type="InterPro" id="IPR050913">
    <property type="entry name" value="AP2/ERF_ERF"/>
</dbReference>
<reference evidence="8" key="3">
    <citation type="submission" date="2020-06" db="EMBL/GenBank/DDBJ databases">
        <title>Helianthus annuus Genome sequencing and assembly Release 2.</title>
        <authorList>
            <person name="Gouzy J."/>
            <person name="Langlade N."/>
            <person name="Munos S."/>
        </authorList>
    </citation>
    <scope>NUCLEOTIDE SEQUENCE</scope>
    <source>
        <tissue evidence="8">Leaves</tissue>
    </source>
</reference>
<dbReference type="GO" id="GO:0003700">
    <property type="term" value="F:DNA-binding transcription factor activity"/>
    <property type="evidence" value="ECO:0007669"/>
    <property type="project" value="InterPro"/>
</dbReference>
<dbReference type="InParanoid" id="A0A251TWN8"/>